<dbReference type="GO" id="GO:0005886">
    <property type="term" value="C:plasma membrane"/>
    <property type="evidence" value="ECO:0007669"/>
    <property type="project" value="UniProtKB-SubCell"/>
</dbReference>
<reference evidence="11" key="1">
    <citation type="journal article" date="2023" name="G3 (Bethesda)">
        <title>Whole genome assemblies of Zophobas morio and Tenebrio molitor.</title>
        <authorList>
            <person name="Kaur S."/>
            <person name="Stinson S.A."/>
            <person name="diCenzo G.C."/>
        </authorList>
    </citation>
    <scope>NUCLEOTIDE SEQUENCE</scope>
    <source>
        <strain evidence="11">QUZm001</strain>
    </source>
</reference>
<comment type="caution">
    <text evidence="11">The sequence shown here is derived from an EMBL/GenBank/DDBJ whole genome shotgun (WGS) entry which is preliminary data.</text>
</comment>
<feature type="transmembrane region" description="Helical" evidence="10">
    <location>
        <begin position="36"/>
        <end position="56"/>
    </location>
</feature>
<evidence type="ECO:0000256" key="10">
    <source>
        <dbReference type="RuleBase" id="RU351113"/>
    </source>
</evidence>
<dbReference type="Proteomes" id="UP001168821">
    <property type="component" value="Unassembled WGS sequence"/>
</dbReference>
<dbReference type="PANTHER" id="PTHR21137:SF35">
    <property type="entry name" value="ODORANT RECEPTOR 19A-RELATED"/>
    <property type="match status" value="1"/>
</dbReference>
<dbReference type="EMBL" id="JALNTZ010000003">
    <property type="protein sequence ID" value="KAJ3658569.1"/>
    <property type="molecule type" value="Genomic_DNA"/>
</dbReference>
<sequence length="395" mass="45707">MEDVIQQSFKINLIVLKIFGLYQSEKRSVFVKVGAYFLYFSLLVLSTALALVNIVLDENSDYMQKNLMTTFATETLFICLKILPFLRYGEKIRNCINFFGHEDFAPKDSVEKVTTEECIRICRRNSTVYFYGIVVAELAFNLPALFSKEKKFPLYLWWPFDPTSTNLVYYATLLYTTIAALYDGFVATMTDPLIGGLAYHATTQIKILKYNLEHLDKHVQKITNVAESEYNTITYKVAYKHLKHCVRHHNNILKFVGDYEECFSWCVFWQFAASLLALCFCCIGSTLVEIASINTLTYLIYFLVISGQILFYCHYGTLLYEENNSLTEAIYMGCWYRYDVKIRKTLFLMMERSKRSMIITAGAIINVTLQTFLSVLKTSYSLVAVLNNFSKSTRE</sequence>
<dbReference type="GO" id="GO:0005549">
    <property type="term" value="F:odorant binding"/>
    <property type="evidence" value="ECO:0007669"/>
    <property type="project" value="InterPro"/>
</dbReference>
<keyword evidence="5 10" id="KW-0552">Olfaction</keyword>
<dbReference type="InterPro" id="IPR004117">
    <property type="entry name" value="7tm6_olfct_rcpt"/>
</dbReference>
<feature type="transmembrane region" description="Helical" evidence="10">
    <location>
        <begin position="128"/>
        <end position="147"/>
    </location>
</feature>
<evidence type="ECO:0000256" key="7">
    <source>
        <dbReference type="ARBA" id="ARBA00023136"/>
    </source>
</evidence>
<keyword evidence="8 10" id="KW-0675">Receptor</keyword>
<proteinExistence type="inferred from homology"/>
<keyword evidence="9 10" id="KW-0807">Transducer</keyword>
<gene>
    <name evidence="11" type="ORF">Zmor_010302</name>
</gene>
<keyword evidence="6 10" id="KW-1133">Transmembrane helix</keyword>
<dbReference type="GO" id="GO:0004984">
    <property type="term" value="F:olfactory receptor activity"/>
    <property type="evidence" value="ECO:0007669"/>
    <property type="project" value="InterPro"/>
</dbReference>
<protein>
    <recommendedName>
        <fullName evidence="10">Odorant receptor</fullName>
    </recommendedName>
</protein>
<dbReference type="Pfam" id="PF02949">
    <property type="entry name" value="7tm_6"/>
    <property type="match status" value="1"/>
</dbReference>
<keyword evidence="4 10" id="KW-0812">Transmembrane</keyword>
<dbReference type="GO" id="GO:0007165">
    <property type="term" value="P:signal transduction"/>
    <property type="evidence" value="ECO:0007669"/>
    <property type="project" value="UniProtKB-KW"/>
</dbReference>
<dbReference type="AlphaFoldDB" id="A0AA38MJL7"/>
<keyword evidence="2" id="KW-1003">Cell membrane</keyword>
<evidence type="ECO:0000256" key="4">
    <source>
        <dbReference type="ARBA" id="ARBA00022692"/>
    </source>
</evidence>
<feature type="transmembrane region" description="Helical" evidence="10">
    <location>
        <begin position="298"/>
        <end position="320"/>
    </location>
</feature>
<evidence type="ECO:0000256" key="2">
    <source>
        <dbReference type="ARBA" id="ARBA00022475"/>
    </source>
</evidence>
<evidence type="ECO:0000256" key="6">
    <source>
        <dbReference type="ARBA" id="ARBA00022989"/>
    </source>
</evidence>
<evidence type="ECO:0000256" key="8">
    <source>
        <dbReference type="ARBA" id="ARBA00023170"/>
    </source>
</evidence>
<comment type="similarity">
    <text evidence="10">Belongs to the insect chemoreceptor superfamily. Heteromeric odorant receptor channel (TC 1.A.69) family.</text>
</comment>
<comment type="subcellular location">
    <subcellularLocation>
        <location evidence="1 10">Cell membrane</location>
        <topology evidence="1 10">Multi-pass membrane protein</topology>
    </subcellularLocation>
</comment>
<evidence type="ECO:0000256" key="9">
    <source>
        <dbReference type="ARBA" id="ARBA00023224"/>
    </source>
</evidence>
<keyword evidence="7 10" id="KW-0472">Membrane</keyword>
<evidence type="ECO:0000313" key="11">
    <source>
        <dbReference type="EMBL" id="KAJ3658569.1"/>
    </source>
</evidence>
<keyword evidence="3 10" id="KW-0716">Sensory transduction</keyword>
<evidence type="ECO:0000313" key="12">
    <source>
        <dbReference type="Proteomes" id="UP001168821"/>
    </source>
</evidence>
<keyword evidence="12" id="KW-1185">Reference proteome</keyword>
<dbReference type="PANTHER" id="PTHR21137">
    <property type="entry name" value="ODORANT RECEPTOR"/>
    <property type="match status" value="1"/>
</dbReference>
<feature type="transmembrane region" description="Helical" evidence="10">
    <location>
        <begin position="68"/>
        <end position="86"/>
    </location>
</feature>
<evidence type="ECO:0000256" key="5">
    <source>
        <dbReference type="ARBA" id="ARBA00022725"/>
    </source>
</evidence>
<name>A0AA38MJL7_9CUCU</name>
<feature type="transmembrane region" description="Helical" evidence="10">
    <location>
        <begin position="167"/>
        <end position="185"/>
    </location>
</feature>
<evidence type="ECO:0000256" key="1">
    <source>
        <dbReference type="ARBA" id="ARBA00004651"/>
    </source>
</evidence>
<feature type="transmembrane region" description="Helical" evidence="10">
    <location>
        <begin position="262"/>
        <end position="286"/>
    </location>
</feature>
<feature type="transmembrane region" description="Helical" evidence="10">
    <location>
        <begin position="357"/>
        <end position="376"/>
    </location>
</feature>
<accession>A0AA38MJL7</accession>
<evidence type="ECO:0000256" key="3">
    <source>
        <dbReference type="ARBA" id="ARBA00022606"/>
    </source>
</evidence>
<organism evidence="11 12">
    <name type="scientific">Zophobas morio</name>
    <dbReference type="NCBI Taxonomy" id="2755281"/>
    <lineage>
        <taxon>Eukaryota</taxon>
        <taxon>Metazoa</taxon>
        <taxon>Ecdysozoa</taxon>
        <taxon>Arthropoda</taxon>
        <taxon>Hexapoda</taxon>
        <taxon>Insecta</taxon>
        <taxon>Pterygota</taxon>
        <taxon>Neoptera</taxon>
        <taxon>Endopterygota</taxon>
        <taxon>Coleoptera</taxon>
        <taxon>Polyphaga</taxon>
        <taxon>Cucujiformia</taxon>
        <taxon>Tenebrionidae</taxon>
        <taxon>Zophobas</taxon>
    </lineage>
</organism>